<dbReference type="AlphaFoldDB" id="A0AAW8EYH6"/>
<feature type="signal peptide" evidence="1">
    <location>
        <begin position="1"/>
        <end position="26"/>
    </location>
</feature>
<comment type="caution">
    <text evidence="2">The sequence shown here is derived from an EMBL/GenBank/DDBJ whole genome shotgun (WGS) entry which is preliminary data.</text>
</comment>
<name>A0AAW8EYH6_9MICO</name>
<evidence type="ECO:0000256" key="1">
    <source>
        <dbReference type="SAM" id="SignalP"/>
    </source>
</evidence>
<organism evidence="2 3">
    <name type="scientific">Microbacterium natoriense</name>
    <dbReference type="NCBI Taxonomy" id="284570"/>
    <lineage>
        <taxon>Bacteria</taxon>
        <taxon>Bacillati</taxon>
        <taxon>Actinomycetota</taxon>
        <taxon>Actinomycetes</taxon>
        <taxon>Micrococcales</taxon>
        <taxon>Microbacteriaceae</taxon>
        <taxon>Microbacterium</taxon>
    </lineage>
</organism>
<dbReference type="Proteomes" id="UP001244427">
    <property type="component" value="Unassembled WGS sequence"/>
</dbReference>
<keyword evidence="1" id="KW-0732">Signal</keyword>
<protein>
    <submittedName>
        <fullName evidence="2">Uncharacterized protein</fullName>
    </submittedName>
</protein>
<feature type="chain" id="PRO_5043600130" evidence="1">
    <location>
        <begin position="27"/>
        <end position="160"/>
    </location>
</feature>
<keyword evidence="3" id="KW-1185">Reference proteome</keyword>
<accession>A0AAW8EYH6</accession>
<evidence type="ECO:0000313" key="3">
    <source>
        <dbReference type="Proteomes" id="UP001244427"/>
    </source>
</evidence>
<gene>
    <name evidence="2" type="ORF">QFZ53_002764</name>
</gene>
<reference evidence="2 3" key="1">
    <citation type="submission" date="2023-07" db="EMBL/GenBank/DDBJ databases">
        <title>Comparative genomics of wheat-associated soil bacteria to identify genetic determinants of phenazine resistance.</title>
        <authorList>
            <person name="Mouncey N."/>
        </authorList>
    </citation>
    <scope>NUCLEOTIDE SEQUENCE [LARGE SCALE GENOMIC DNA]</scope>
    <source>
        <strain evidence="2 3">W4I9-1</strain>
    </source>
</reference>
<dbReference type="EMBL" id="JAUSXV010000001">
    <property type="protein sequence ID" value="MDQ0648568.1"/>
    <property type="molecule type" value="Genomic_DNA"/>
</dbReference>
<evidence type="ECO:0000313" key="2">
    <source>
        <dbReference type="EMBL" id="MDQ0648568.1"/>
    </source>
</evidence>
<dbReference type="RefSeq" id="WP_307297364.1">
    <property type="nucleotide sequence ID" value="NZ_JAUSXV010000001.1"/>
</dbReference>
<proteinExistence type="predicted"/>
<sequence length="160" mass="16275">MTAVRSLIAIATGVLLAITAVSPADAVDDGRVDVAPEVAQMLEEVPGGVLIDGHHAVWPALHMELVVPTGSPRSFSASSVGPCPSGGVCLFAGYSLGGTMLAFSTCGIHSVPSSFSARSLAHARSSGYTQARNGTTVLATAYVGGWANIYGTTTNLRCVL</sequence>